<proteinExistence type="predicted"/>
<dbReference type="Proteomes" id="UP000471465">
    <property type="component" value="Unassembled WGS sequence"/>
</dbReference>
<feature type="compositionally biased region" description="Polar residues" evidence="1">
    <location>
        <begin position="506"/>
        <end position="522"/>
    </location>
</feature>
<protein>
    <submittedName>
        <fullName evidence="3">Uncharacterized protein</fullName>
    </submittedName>
</protein>
<keyword evidence="2" id="KW-1133">Transmembrane helix</keyword>
<keyword evidence="4" id="KW-1185">Reference proteome</keyword>
<evidence type="ECO:0000313" key="3">
    <source>
        <dbReference type="EMBL" id="KAF0569816.1"/>
    </source>
</evidence>
<dbReference type="RefSeq" id="WP_160021110.1">
    <property type="nucleotide sequence ID" value="NZ_VZIZ01000006.1"/>
</dbReference>
<reference evidence="3 4" key="1">
    <citation type="submission" date="2019-09" db="EMBL/GenBank/DDBJ databases">
        <title>Draft genome sequence of Psychrobacter nivimaris LAMA 639, in search for biotechnological relevant genes.</title>
        <authorList>
            <person name="Lima A.O.S."/>
            <person name="Staloch B.E.K."/>
            <person name="Freitas R.C."/>
            <person name="Niero H."/>
            <person name="Silva M.A.C."/>
        </authorList>
    </citation>
    <scope>NUCLEOTIDE SEQUENCE [LARGE SCALE GENOMIC DNA]</scope>
    <source>
        <strain evidence="3 4">LAMA 639</strain>
    </source>
</reference>
<sequence>MNIIDQLEQTVTPAVMGNDDSNNVAYVSLLEQFYAVLAARLAVPQVYSQLLRTDQVITSTNNESPLFEQIWQDKSLQETIVQELSATHHIDEQTTEQLLISAAPLAYRELKVLANGQFLPAFLQDKQAALRPYLPIWAAAVITATQGVSQQIQTSFNSDDGHIPVHVPVSDDISNRLDDSTLDTGIAGIVAPITNNDAESIEQMSIAERVSTEVLDDDTIASSDAIHANPAAYHLAENSNLKHAQVRTRNQRNDLLIRVFLLIVALAALALAAWALLVKPNNEIPVEPVATVPVEPQPAPVSPVPTTTPVELIVGVDNGSNLYTCSATVGDTALQSTLQQALNTSFGEQASICELNIQDGVATTIANMPAEILPNVLTMLRSTPFARLHVQNDRLILEAPDNMLLQKLVTEIRSLVPAMVVESTAPLPLPNNSNIGDATNNVANSNNQFVDDGAGINNQFNNNGVSSNSGEYQASDDNTGDRVIPTPLPNNNNSFNNAPNNLPTNGASNIPNNFPSNNQTTRPPGPFSPSEVDEMANTVIVAEPAQVR</sequence>
<name>A0A6N7C376_9GAMM</name>
<evidence type="ECO:0000313" key="4">
    <source>
        <dbReference type="Proteomes" id="UP000471465"/>
    </source>
</evidence>
<feature type="region of interest" description="Disordered" evidence="1">
    <location>
        <begin position="457"/>
        <end position="531"/>
    </location>
</feature>
<accession>A0A6N7C376</accession>
<dbReference type="EMBL" id="VZIZ01000006">
    <property type="protein sequence ID" value="KAF0569816.1"/>
    <property type="molecule type" value="Genomic_DNA"/>
</dbReference>
<dbReference type="AlphaFoldDB" id="A0A6N7C376"/>
<feature type="compositionally biased region" description="Low complexity" evidence="1">
    <location>
        <begin position="489"/>
        <end position="505"/>
    </location>
</feature>
<keyword evidence="2" id="KW-0472">Membrane</keyword>
<evidence type="ECO:0000256" key="2">
    <source>
        <dbReference type="SAM" id="Phobius"/>
    </source>
</evidence>
<gene>
    <name evidence="3" type="ORF">FQV37_2441</name>
</gene>
<comment type="caution">
    <text evidence="3">The sequence shown here is derived from an EMBL/GenBank/DDBJ whole genome shotgun (WGS) entry which is preliminary data.</text>
</comment>
<feature type="compositionally biased region" description="Low complexity" evidence="1">
    <location>
        <begin position="457"/>
        <end position="470"/>
    </location>
</feature>
<feature type="transmembrane region" description="Helical" evidence="2">
    <location>
        <begin position="255"/>
        <end position="277"/>
    </location>
</feature>
<organism evidence="3 4">
    <name type="scientific">Psychrobacter nivimaris</name>
    <dbReference type="NCBI Taxonomy" id="281738"/>
    <lineage>
        <taxon>Bacteria</taxon>
        <taxon>Pseudomonadati</taxon>
        <taxon>Pseudomonadota</taxon>
        <taxon>Gammaproteobacteria</taxon>
        <taxon>Moraxellales</taxon>
        <taxon>Moraxellaceae</taxon>
        <taxon>Psychrobacter</taxon>
    </lineage>
</organism>
<keyword evidence="2" id="KW-0812">Transmembrane</keyword>
<evidence type="ECO:0000256" key="1">
    <source>
        <dbReference type="SAM" id="MobiDB-lite"/>
    </source>
</evidence>